<proteinExistence type="predicted"/>
<gene>
    <name evidence="2" type="ORF">IV454_14365</name>
</gene>
<protein>
    <submittedName>
        <fullName evidence="2">Uncharacterized protein</fullName>
    </submittedName>
</protein>
<keyword evidence="3" id="KW-1185">Reference proteome</keyword>
<evidence type="ECO:0000313" key="2">
    <source>
        <dbReference type="EMBL" id="QPI52564.1"/>
    </source>
</evidence>
<evidence type="ECO:0000313" key="3">
    <source>
        <dbReference type="Proteomes" id="UP000662888"/>
    </source>
</evidence>
<organism evidence="2 3">
    <name type="scientific">Massilia antarctica</name>
    <dbReference type="NCBI Taxonomy" id="2765360"/>
    <lineage>
        <taxon>Bacteria</taxon>
        <taxon>Pseudomonadati</taxon>
        <taxon>Pseudomonadota</taxon>
        <taxon>Betaproteobacteria</taxon>
        <taxon>Burkholderiales</taxon>
        <taxon>Oxalobacteraceae</taxon>
        <taxon>Telluria group</taxon>
        <taxon>Massilia</taxon>
    </lineage>
</organism>
<feature type="region of interest" description="Disordered" evidence="1">
    <location>
        <begin position="59"/>
        <end position="80"/>
    </location>
</feature>
<dbReference type="RefSeq" id="WP_206091992.1">
    <property type="nucleotide sequence ID" value="NZ_CP065053.1"/>
</dbReference>
<evidence type="ECO:0000256" key="1">
    <source>
        <dbReference type="SAM" id="MobiDB-lite"/>
    </source>
</evidence>
<dbReference type="EMBL" id="CP065053">
    <property type="protein sequence ID" value="QPI52564.1"/>
    <property type="molecule type" value="Genomic_DNA"/>
</dbReference>
<sequence length="429" mass="46232">MKPSDQDRACTCTCHAQGAPQVPCRQCRCGHDPCQPPHGPVCPPPPRCPFPGTVELPQADLPPPVKTAPQRPETVNRPPPGSPAEIPWFHGQVQGILQNGPTFGPRKDEFLPFLLIRANGGDNGARPLNGVFWESPDIYVVPSQDAASAPVQPATVGGIARANAPNTLYAHVWNLGKAPALRVRVEFYWFDPTLGISRADANFIGATWVDLGNRFNNSTEWRIVNGPDGRYLSHGCHAIVKCPQSWVPAFVNGGHECLVVRVHEPILDAVSPDQFSAPADRHIGQRNIAVIPSSSPAAIDLALNLGYLANPGPARIEATLDAPDTMDWLKLYTGLANPGLVTPANPLAYGLLPATVGQARRQRLSDIPFDARSKLLLPAEDVLRGCERQAIPFHASIADIKRGEAQVLRVRQKIGGEIVGGYTVVLIGR</sequence>
<dbReference type="Proteomes" id="UP000662888">
    <property type="component" value="Chromosome"/>
</dbReference>
<accession>A0AA49AAJ9</accession>
<reference evidence="2 3" key="1">
    <citation type="submission" date="2020-11" db="EMBL/GenBank/DDBJ databases">
        <authorList>
            <person name="Sun Q."/>
        </authorList>
    </citation>
    <scope>NUCLEOTIDE SEQUENCE [LARGE SCALE GENOMIC DNA]</scope>
    <source>
        <strain evidence="2 3">P8398</strain>
    </source>
</reference>
<name>A0AA49AAJ9_9BURK</name>